<feature type="domain" description="Filamentous haemagglutinin FhaB/tRNA nuclease CdiA-like TPS" evidence="3">
    <location>
        <begin position="47"/>
        <end position="168"/>
    </location>
</feature>
<dbReference type="InterPro" id="IPR010069">
    <property type="entry name" value="CdiA_FHA1_rpt"/>
</dbReference>
<feature type="compositionally biased region" description="Polar residues" evidence="1">
    <location>
        <begin position="1873"/>
        <end position="1891"/>
    </location>
</feature>
<gene>
    <name evidence="4" type="ordered locus">Psefu_0121</name>
</gene>
<proteinExistence type="predicted"/>
<dbReference type="SMART" id="SM00912">
    <property type="entry name" value="Haemagg_act"/>
    <property type="match status" value="1"/>
</dbReference>
<dbReference type="InterPro" id="IPR028903">
    <property type="entry name" value="Tox-REase-7_dom"/>
</dbReference>
<feature type="region of interest" description="Disordered" evidence="1">
    <location>
        <begin position="2604"/>
        <end position="2646"/>
    </location>
</feature>
<feature type="compositionally biased region" description="Low complexity" evidence="1">
    <location>
        <begin position="2630"/>
        <end position="2645"/>
    </location>
</feature>
<evidence type="ECO:0000313" key="5">
    <source>
        <dbReference type="Proteomes" id="UP000000686"/>
    </source>
</evidence>
<dbReference type="NCBIfam" id="TIGR01731">
    <property type="entry name" value="fil_hemag_20aa"/>
    <property type="match status" value="11"/>
</dbReference>
<dbReference type="GO" id="GO:0003824">
    <property type="term" value="F:catalytic activity"/>
    <property type="evidence" value="ECO:0007669"/>
    <property type="project" value="UniProtKB-ARBA"/>
</dbReference>
<feature type="chain" id="PRO_5003336644" evidence="2">
    <location>
        <begin position="29"/>
        <end position="2772"/>
    </location>
</feature>
<keyword evidence="2" id="KW-0732">Signal</keyword>
<evidence type="ECO:0000256" key="2">
    <source>
        <dbReference type="SAM" id="SignalP"/>
    </source>
</evidence>
<dbReference type="InterPro" id="IPR008619">
    <property type="entry name" value="Filamentous_hemagglutn_rpt"/>
</dbReference>
<feature type="compositionally biased region" description="Polar residues" evidence="1">
    <location>
        <begin position="1817"/>
        <end position="1827"/>
    </location>
</feature>
<dbReference type="SUPFAM" id="SSF51126">
    <property type="entry name" value="Pectin lyase-like"/>
    <property type="match status" value="1"/>
</dbReference>
<sequence length="2772" mass="290476">MDVRSPLNRAIARILIGVMLFDPVKALAADLAVDPAAGGNTSIGQAGNGVPVVNIATPNGSGLSHNKFTDYNVDQQGLILNNGSQAFVPSQLGGYIKGNPNLQGGAAGVILNEVTGSNRSQLKGYTEVAGQGAHVIVANPHGITCDGCGFINTPRATLSTGEPKIQDGRLKGFDVEGGDIAIEGAGLNASNVDQFDLVTRTAKINADIYAKRLNVVAGRNEVDVDTLQAKAKPDDGSEKPRVAIDSTALGGMYAGAISLVGTEKGVGVNLAGDMAATAGDIQIDASGQLTMNRSAASGNTTLVADSVDLKGDTYAGGTARVEAKQVDVRESLAAGEQVKVQAERLNNAGAIEAGVRADGSTNSAGHLQLDGGSVRNEGQLVSHGSLSTDLQKLDNADGQIAAAGSATLTAKELDNQKGQVVAQGNLTLDTESLNNRQGSALAGQVLAIEAETVDNQAGTLAAGGAITARVTNALNNDGGLVEAGGHLDVQADSLSNTKGRLRALGSAGESRFTIGEQLNNDDGLLEVGSAVLTFDTESLSNKGGVVRHLGSAGLGLDMELLGQAGGEFITNSAVSLSAKEWVNHSLLQAASITLDIDRLTQTAGGGLLAVNSLSTTGESWINDGRLETNGNLDLRLSGDYRGNGSLLALGNIDLQADNIAFGTDAKVSSGGFGRLTALGELVSQGRMTAAAWLSMAAEKIDNRGTLGAGGDLLLQADSIRNDGGLIFSGGNLQLLADRFTNRLGDIYSFGDLLVAADAQGTRAQKVENRSGSIESVGNLLFRTEELVNTKDVFELVRNQTYGDIRIHCYDCKGDHHIVDYIATERYETSITQDSPAGRIQSGGNLDIQASEVTNAYSQIFASEDLNIRANNLNNIGAETSTSERVRTFFTGRVTDGTERRFRYAHVIPYNMTGLNKELPSAMYRWGVTSDIETTSQKKIAAPALIQAGGVANIQAAQNISNATILERQGVDQGTARSVDTAVVTGLDPLRVLNTNLPPELAQQAVNPIELPAFALPAGKNGLFSLSTNPAHPYLIETNPAFANLGNFINSDYLLGQLGYSSDEMQRRLGDGFYEQRLIREAVIARTGQRLLAGLNSDEAQYRYLMDNAVASKEALNLSVGVALSAEQVAALTHDIVWMQEQEVQGQKVLVPVLYLAQASGRLAPNGALIQGRDLALMSGRDLQSSGTLRASENLDVSARNIGNTGLVETSQRLQLLATGSIRNAKSGVITGNDVALQAGTDIINERSVQQEQREGRNFSSLNTVVGQASRIEATNDLSLVAGRDIRNLGSTLSAGGSAELNGGRDVQLLSAQADHAYQMQAGRVQNKSSSAVQYESDIRTGGDLQVSAGQDLSVIASRLNAGNSLEAKTGRDLLISSAANESHSFSKSKKITQSRDQVTQQSSVLQAGQDVRLAAGNDLGLIASQVKAGKNVAVDAGQDTQILSAMDESASYYFKKKKGSFGRSKTTQSESYDSTNVASVIEAGNDLTLNTSKAADGSLNLKGGRDVTVIGSQLTAGNDLLVGGTGDVAVLSGVEEHGSYTKKSKSGFLGLSKSGKSQLKTSATQVGSELEAGNDVVIAAGNDIRLRASNTDAGNDVELRSGLVKESGDINLVAANDEAYSRSESYKKKFGLSGSDAVGLVVGTPSWGGDIAISNAKKSGQEIIRSTNVGSQVNAERDASLIAERDINVLGSGVSAGRNVLLDAGRDVNVVAGSSSEQVTSWRNTKTVGLLQSADGNGFTTFVGAESLKDKTRTSEQTAAASQINAGLDLDVRAGRDIRQQGSDMQAGYDLNMKAGRDIVVDAAREQSSIEREQSQKRSGTSTTVSHNFERTKDAVSGAGKGENTVSQASSILKAVDGVSQFLSGPTFDGHFGSSSQSQRASQTHVSNRGSNLLAGNDINLEAGDDISIDGSRLETGRDIKVNATNVSLGVARGEYAVDSEQNVGKGGIKGGTSGGIKLGIGASTGTATQEGLQTISSPSELIAGRDISLDANEDLSLIGTRAQSGRDITMKAGNDLLIGAAQNQSTTDNDRRNAGGEFGLTMGSEGFGFYVSASLGKGRLDREGEQMQNAYLYAGRDLTFTSGRDTSITGAHVEGENVSGEVGRNLTVSSIPDTGKASGKEYDVSATVTVGYGVSVSGSVGFGETSGKTDWVNDQTRVVARDKLGIRTEQHTQLDGALIASKTDNLKLDTDTLGFRDIQGEDRERSYYLNVGGSYGQGQQDKSQVGKGEEGQVGWSVDGYEYEREREQTVRATIGKGEIVVGSDAYTGQDSTAGLNRNASKAYEITKDDEARTDLYVTKSSIEAVAAPLETLDQWKKSLSETVSKEGLKKDLYKAEAFINKTVEVAGQIGASIRAQQVGMDAVPSALTTHLDDEKALLITKNFVRRGLDPKLLEKLGERELQVLNAMAGHFETYGEKAAACENLGGCTSTVSGNSKGTLTYTYVKDGKVQFATLGTANISSPGKVLLSKVATFYDYIEQLPLEEAALMRVAAQAMMTPVKSGVGIAGNMIATALWGEQIAAAKQDISLTVAGTLADQEKERLKASDEYLQELHANGAVDREGRLINERNVYVQGAEGLVDLALDGVGSAVVRAVSGIWSSADRINANSGRPKSNPETIDPGRAPDHSWGQPSSTSGTKGTGTVSEVPQITLNRRNGAAFERQVVEAFGHVGGVKNTAPVTVQLPNGAQVTTIPDLWGKNVGGLLEVKNVKDLSLSNQLRAQIKVASDTGQPLNLVVSPRTNNVSGELMRQVRSTGGDVYRYNPATGDLTKF</sequence>
<dbReference type="InterPro" id="IPR011050">
    <property type="entry name" value="Pectin_lyase_fold/virulence"/>
</dbReference>
<evidence type="ECO:0000313" key="4">
    <source>
        <dbReference type="EMBL" id="AEF20108.1"/>
    </source>
</evidence>
<dbReference type="HOGENOM" id="CLU_000043_8_1_6"/>
<dbReference type="Pfam" id="PF15649">
    <property type="entry name" value="Tox-REase-7"/>
    <property type="match status" value="1"/>
</dbReference>
<dbReference type="InterPro" id="IPR008638">
    <property type="entry name" value="FhaB/CdiA-like_TPS"/>
</dbReference>
<feature type="region of interest" description="Disordered" evidence="1">
    <location>
        <begin position="1870"/>
        <end position="1895"/>
    </location>
</feature>
<feature type="region of interest" description="Disordered" evidence="1">
    <location>
        <begin position="1805"/>
        <end position="1843"/>
    </location>
</feature>
<feature type="compositionally biased region" description="Basic and acidic residues" evidence="1">
    <location>
        <begin position="1805"/>
        <end position="1816"/>
    </location>
</feature>
<evidence type="ECO:0000256" key="1">
    <source>
        <dbReference type="SAM" id="MobiDB-lite"/>
    </source>
</evidence>
<dbReference type="Gene3D" id="2.160.20.10">
    <property type="entry name" value="Single-stranded right-handed beta-helix, Pectin lyase-like"/>
    <property type="match status" value="1"/>
</dbReference>
<dbReference type="Pfam" id="PF05594">
    <property type="entry name" value="Fil_haemagg"/>
    <property type="match status" value="8"/>
</dbReference>
<dbReference type="Pfam" id="PF13332">
    <property type="entry name" value="Fil_haemagg_2"/>
    <property type="match status" value="5"/>
</dbReference>
<keyword evidence="5" id="KW-1185">Reference proteome</keyword>
<feature type="signal peptide" evidence="2">
    <location>
        <begin position="1"/>
        <end position="28"/>
    </location>
</feature>
<dbReference type="EMBL" id="CP002727">
    <property type="protein sequence ID" value="AEF20108.1"/>
    <property type="molecule type" value="Genomic_DNA"/>
</dbReference>
<dbReference type="RefSeq" id="WP_013789251.1">
    <property type="nucleotide sequence ID" value="NC_015556.1"/>
</dbReference>
<accession>F6ADG7</accession>
<dbReference type="NCBIfam" id="TIGR01901">
    <property type="entry name" value="adhes_NPXG"/>
    <property type="match status" value="1"/>
</dbReference>
<name>F6ADG7_PSEF1</name>
<dbReference type="STRING" id="743720.Psefu_0121"/>
<feature type="compositionally biased region" description="Polar residues" evidence="1">
    <location>
        <begin position="2606"/>
        <end position="2617"/>
    </location>
</feature>
<dbReference type="eggNOG" id="COG3210">
    <property type="taxonomic scope" value="Bacteria"/>
</dbReference>
<dbReference type="InterPro" id="IPR012334">
    <property type="entry name" value="Pectin_lyas_fold"/>
</dbReference>
<reference evidence="4 5" key="1">
    <citation type="submission" date="2011-04" db="EMBL/GenBank/DDBJ databases">
        <title>Complete sequence of Pseudomonas fulva 12-X.</title>
        <authorList>
            <consortium name="US DOE Joint Genome Institute"/>
            <person name="Lucas S."/>
            <person name="Han J."/>
            <person name="Lapidus A."/>
            <person name="Cheng J.-F."/>
            <person name="Goodwin L."/>
            <person name="Pitluck S."/>
            <person name="Peters L."/>
            <person name="Mikhailova N."/>
            <person name="Pagani I."/>
            <person name="Davenport K."/>
            <person name="Han C."/>
            <person name="Tapia R."/>
            <person name="Land M."/>
            <person name="Hauser L."/>
            <person name="Kyrpides N."/>
            <person name="Ivanova N."/>
            <person name="Pagani I."/>
            <person name="Lcollab F.I."/>
            <person name="Woyke T."/>
        </authorList>
    </citation>
    <scope>NUCLEOTIDE SEQUENCE [LARGE SCALE GENOMIC DNA]</scope>
    <source>
        <strain evidence="5">12-X</strain>
    </source>
</reference>
<organism evidence="4 5">
    <name type="scientific">Pseudomonas fulva (strain 12-X)</name>
    <dbReference type="NCBI Taxonomy" id="743720"/>
    <lineage>
        <taxon>Bacteria</taxon>
        <taxon>Pseudomonadati</taxon>
        <taxon>Pseudomonadota</taxon>
        <taxon>Gammaproteobacteria</taxon>
        <taxon>Pseudomonadales</taxon>
        <taxon>Pseudomonadaceae</taxon>
        <taxon>Pseudomonas</taxon>
    </lineage>
</organism>
<dbReference type="Proteomes" id="UP000000686">
    <property type="component" value="Chromosome"/>
</dbReference>
<dbReference type="Pfam" id="PF05860">
    <property type="entry name" value="TPS"/>
    <property type="match status" value="1"/>
</dbReference>
<evidence type="ECO:0000259" key="3">
    <source>
        <dbReference type="SMART" id="SM00912"/>
    </source>
</evidence>
<dbReference type="InterPro" id="IPR025157">
    <property type="entry name" value="Hemagglutinin_rpt"/>
</dbReference>
<dbReference type="KEGG" id="pfv:Psefu_0121"/>
<protein>
    <submittedName>
        <fullName evidence="4">Filamentous hemagglutinin family outer membrane protein</fullName>
    </submittedName>
</protein>